<reference evidence="4 5" key="1">
    <citation type="submission" date="2019-06" db="EMBL/GenBank/DDBJ databases">
        <title>Persicimonas caeni gen. nov., sp. nov., a predatory bacterium isolated from solar saltern.</title>
        <authorList>
            <person name="Wang S."/>
        </authorList>
    </citation>
    <scope>NUCLEOTIDE SEQUENCE [LARGE SCALE GENOMIC DNA]</scope>
    <source>
        <strain evidence="4 5">YN101</strain>
    </source>
</reference>
<dbReference type="PANTHER" id="PTHR43037:SF5">
    <property type="entry name" value="FERULOYL ESTERASE"/>
    <property type="match status" value="1"/>
</dbReference>
<evidence type="ECO:0000256" key="3">
    <source>
        <dbReference type="SAM" id="SignalP"/>
    </source>
</evidence>
<dbReference type="SUPFAM" id="SSF53474">
    <property type="entry name" value="alpha/beta-Hydrolases"/>
    <property type="match status" value="1"/>
</dbReference>
<dbReference type="RefSeq" id="WP_141196904.1">
    <property type="nucleotide sequence ID" value="NZ_CP041186.1"/>
</dbReference>
<keyword evidence="1 3" id="KW-0732">Signal</keyword>
<dbReference type="InterPro" id="IPR029058">
    <property type="entry name" value="AB_hydrolase_fold"/>
</dbReference>
<accession>A0A5B8Y0T6</accession>
<dbReference type="Pfam" id="PF10503">
    <property type="entry name" value="Esterase_PHB"/>
    <property type="match status" value="1"/>
</dbReference>
<dbReference type="PANTHER" id="PTHR43037">
    <property type="entry name" value="UNNAMED PRODUCT-RELATED"/>
    <property type="match status" value="1"/>
</dbReference>
<evidence type="ECO:0000313" key="5">
    <source>
        <dbReference type="Proteomes" id="UP000315995"/>
    </source>
</evidence>
<proteinExistence type="predicted"/>
<accession>A0A4Y6PPY7</accession>
<organism evidence="4 5">
    <name type="scientific">Persicimonas caeni</name>
    <dbReference type="NCBI Taxonomy" id="2292766"/>
    <lineage>
        <taxon>Bacteria</taxon>
        <taxon>Deltaproteobacteria</taxon>
        <taxon>Bradymonadales</taxon>
        <taxon>Bradymonadaceae</taxon>
        <taxon>Persicimonas</taxon>
    </lineage>
</organism>
<name>A0A4Y6PPY7_PERCE</name>
<evidence type="ECO:0000256" key="2">
    <source>
        <dbReference type="ARBA" id="ARBA00022801"/>
    </source>
</evidence>
<dbReference type="InterPro" id="IPR050955">
    <property type="entry name" value="Plant_Biomass_Hydrol_Est"/>
</dbReference>
<dbReference type="OrthoDB" id="9767239at2"/>
<dbReference type="GO" id="GO:0005576">
    <property type="term" value="C:extracellular region"/>
    <property type="evidence" value="ECO:0007669"/>
    <property type="project" value="InterPro"/>
</dbReference>
<evidence type="ECO:0008006" key="6">
    <source>
        <dbReference type="Google" id="ProtNLM"/>
    </source>
</evidence>
<dbReference type="AlphaFoldDB" id="A0A4Y6PPY7"/>
<feature type="chain" id="PRO_5030106215" description="Phospholipase/carboxylesterase/thioesterase domain-containing protein" evidence="3">
    <location>
        <begin position="20"/>
        <end position="359"/>
    </location>
</feature>
<dbReference type="GO" id="GO:0016787">
    <property type="term" value="F:hydrolase activity"/>
    <property type="evidence" value="ECO:0007669"/>
    <property type="project" value="UniProtKB-KW"/>
</dbReference>
<dbReference type="Proteomes" id="UP000315995">
    <property type="component" value="Chromosome"/>
</dbReference>
<gene>
    <name evidence="4" type="ORF">FIV42_06585</name>
</gene>
<evidence type="ECO:0000256" key="1">
    <source>
        <dbReference type="ARBA" id="ARBA00022729"/>
    </source>
</evidence>
<feature type="signal peptide" evidence="3">
    <location>
        <begin position="1"/>
        <end position="19"/>
    </location>
</feature>
<sequence length="359" mass="39310">MKAIAKLALLVALAAGVVAGCGDDKQKPDPANSCEFANDGTCDEPANCALGTDSADCVAACESGEALYLFAAACAHREESAEPAYAAPDPSAGDQPVTGFVDRTTPVPSGLEDVGEVQRHYRVDVPRFYDPARAYPLVINMPGHRVGHRVMAPHTDLTRTADLNAFIVVYAGQEFRQGRWAWWTDWDWANATDENPDFQFLRQIIDEVGADYNVDRRRIYLSGHSRGAAMAFIGAIELSDLIAGAVVQSGFTEFGYLDERLSAWDGRQVPLVFIHGVQDDDVCIDCRPGGTCAAAPGRSCAQGMHAADAIVERLESLGWQRGENLVYHRLENVAHRWQSQLNQQWWDFLSERPLPGSDQ</sequence>
<evidence type="ECO:0000313" key="4">
    <source>
        <dbReference type="EMBL" id="QDG50411.1"/>
    </source>
</evidence>
<dbReference type="Gene3D" id="3.40.50.1820">
    <property type="entry name" value="alpha/beta hydrolase"/>
    <property type="match status" value="1"/>
</dbReference>
<dbReference type="EMBL" id="CP041186">
    <property type="protein sequence ID" value="QDG50411.1"/>
    <property type="molecule type" value="Genomic_DNA"/>
</dbReference>
<protein>
    <recommendedName>
        <fullName evidence="6">Phospholipase/carboxylesterase/thioesterase domain-containing protein</fullName>
    </recommendedName>
</protein>
<dbReference type="InterPro" id="IPR010126">
    <property type="entry name" value="Esterase_phb"/>
</dbReference>
<dbReference type="PROSITE" id="PS51257">
    <property type="entry name" value="PROKAR_LIPOPROTEIN"/>
    <property type="match status" value="1"/>
</dbReference>
<keyword evidence="2" id="KW-0378">Hydrolase</keyword>
<keyword evidence="5" id="KW-1185">Reference proteome</keyword>